<feature type="region of interest" description="Disordered" evidence="1">
    <location>
        <begin position="1"/>
        <end position="21"/>
    </location>
</feature>
<organism evidence="3 4">
    <name type="scientific">Streptomyces tardus</name>
    <dbReference type="NCBI Taxonomy" id="2780544"/>
    <lineage>
        <taxon>Bacteria</taxon>
        <taxon>Bacillati</taxon>
        <taxon>Actinomycetota</taxon>
        <taxon>Actinomycetes</taxon>
        <taxon>Kitasatosporales</taxon>
        <taxon>Streptomycetaceae</taxon>
        <taxon>Streptomyces</taxon>
    </lineage>
</organism>
<evidence type="ECO:0000313" key="4">
    <source>
        <dbReference type="Proteomes" id="UP000694501"/>
    </source>
</evidence>
<sequence length="70" mass="7586">MSANRGPVSEWRKSSHSTSAGGQCLEWAPARACGAWPVAVRDSKHVDGPVLRIPQREWVGFVSALKNDAL</sequence>
<dbReference type="EMBL" id="JAELVF020000001">
    <property type="protein sequence ID" value="MBU7599326.1"/>
    <property type="molecule type" value="Genomic_DNA"/>
</dbReference>
<dbReference type="Pfam" id="PF04149">
    <property type="entry name" value="DUF397"/>
    <property type="match status" value="1"/>
</dbReference>
<evidence type="ECO:0000259" key="2">
    <source>
        <dbReference type="Pfam" id="PF04149"/>
    </source>
</evidence>
<name>A0A949JQD6_9ACTN</name>
<dbReference type="RefSeq" id="WP_211038297.1">
    <property type="nucleotide sequence ID" value="NZ_JAELVF020000001.1"/>
</dbReference>
<dbReference type="InterPro" id="IPR007278">
    <property type="entry name" value="DUF397"/>
</dbReference>
<reference evidence="3" key="1">
    <citation type="submission" date="2021-06" db="EMBL/GenBank/DDBJ databases">
        <title>Sequencing of actinobacteria type strains.</title>
        <authorList>
            <person name="Nguyen G.-S."/>
            <person name="Wentzel A."/>
        </authorList>
    </citation>
    <scope>NUCLEOTIDE SEQUENCE</scope>
    <source>
        <strain evidence="3">P38-E01</strain>
    </source>
</reference>
<dbReference type="AlphaFoldDB" id="A0A949JQD6"/>
<keyword evidence="4" id="KW-1185">Reference proteome</keyword>
<evidence type="ECO:0000256" key="1">
    <source>
        <dbReference type="SAM" id="MobiDB-lite"/>
    </source>
</evidence>
<accession>A0A949JQD6</accession>
<evidence type="ECO:0000313" key="3">
    <source>
        <dbReference type="EMBL" id="MBU7599326.1"/>
    </source>
</evidence>
<proteinExistence type="predicted"/>
<gene>
    <name evidence="3" type="ORF">JGS22_017315</name>
</gene>
<dbReference type="Proteomes" id="UP000694501">
    <property type="component" value="Unassembled WGS sequence"/>
</dbReference>
<feature type="domain" description="DUF397" evidence="2">
    <location>
        <begin position="10"/>
        <end position="66"/>
    </location>
</feature>
<protein>
    <submittedName>
        <fullName evidence="3">DUF397 domain-containing protein</fullName>
    </submittedName>
</protein>
<comment type="caution">
    <text evidence="3">The sequence shown here is derived from an EMBL/GenBank/DDBJ whole genome shotgun (WGS) entry which is preliminary data.</text>
</comment>